<evidence type="ECO:0000256" key="1">
    <source>
        <dbReference type="ARBA" id="ARBA00004814"/>
    </source>
</evidence>
<accession>A0ABV7E2Q5</accession>
<evidence type="ECO:0000256" key="5">
    <source>
        <dbReference type="ARBA" id="ARBA00023070"/>
    </source>
</evidence>
<protein>
    <recommendedName>
        <fullName evidence="4">Tryptophan 2-monooxygenase</fullName>
        <ecNumber evidence="3">1.13.12.3</ecNumber>
    </recommendedName>
</protein>
<keyword evidence="9" id="KW-1185">Reference proteome</keyword>
<reference evidence="9" key="1">
    <citation type="journal article" date="2019" name="Int. J. Syst. Evol. Microbiol.">
        <title>The Global Catalogue of Microorganisms (GCM) 10K type strain sequencing project: providing services to taxonomists for standard genome sequencing and annotation.</title>
        <authorList>
            <consortium name="The Broad Institute Genomics Platform"/>
            <consortium name="The Broad Institute Genome Sequencing Center for Infectious Disease"/>
            <person name="Wu L."/>
            <person name="Ma J."/>
        </authorList>
    </citation>
    <scope>NUCLEOTIDE SEQUENCE [LARGE SCALE GENOMIC DNA]</scope>
    <source>
        <strain evidence="9">KCTC 62102</strain>
    </source>
</reference>
<evidence type="ECO:0000256" key="3">
    <source>
        <dbReference type="ARBA" id="ARBA00012535"/>
    </source>
</evidence>
<dbReference type="Gene3D" id="3.50.50.60">
    <property type="entry name" value="FAD/NAD(P)-binding domain"/>
    <property type="match status" value="1"/>
</dbReference>
<evidence type="ECO:0000256" key="4">
    <source>
        <dbReference type="ARBA" id="ARBA00017871"/>
    </source>
</evidence>
<dbReference type="RefSeq" id="WP_197643925.1">
    <property type="nucleotide sequence ID" value="NZ_JAEACP010000010.1"/>
</dbReference>
<dbReference type="InterPro" id="IPR050281">
    <property type="entry name" value="Flavin_monoamine_oxidase"/>
</dbReference>
<evidence type="ECO:0000256" key="6">
    <source>
        <dbReference type="ARBA" id="ARBA00047321"/>
    </source>
</evidence>
<dbReference type="EMBL" id="JBHRSM010000054">
    <property type="protein sequence ID" value="MFC3088605.1"/>
    <property type="molecule type" value="Genomic_DNA"/>
</dbReference>
<comment type="catalytic activity">
    <reaction evidence="6">
        <text>L-tryptophan + O2 = indole-3-acetamide + CO2 + H2O</text>
        <dbReference type="Rhea" id="RHEA:16165"/>
        <dbReference type="ChEBI" id="CHEBI:15377"/>
        <dbReference type="ChEBI" id="CHEBI:15379"/>
        <dbReference type="ChEBI" id="CHEBI:16031"/>
        <dbReference type="ChEBI" id="CHEBI:16526"/>
        <dbReference type="ChEBI" id="CHEBI:57912"/>
        <dbReference type="EC" id="1.13.12.3"/>
    </reaction>
</comment>
<dbReference type="InterPro" id="IPR036188">
    <property type="entry name" value="FAD/NAD-bd_sf"/>
</dbReference>
<name>A0ABV7E2Q5_9RHOB</name>
<comment type="caution">
    <text evidence="8">The sequence shown here is derived from an EMBL/GenBank/DDBJ whole genome shotgun (WGS) entry which is preliminary data.</text>
</comment>
<dbReference type="Pfam" id="PF01593">
    <property type="entry name" value="Amino_oxidase"/>
    <property type="match status" value="2"/>
</dbReference>
<proteinExistence type="inferred from homology"/>
<keyword evidence="5" id="KW-0073">Auxin biosynthesis</keyword>
<dbReference type="EC" id="1.13.12.3" evidence="3"/>
<feature type="domain" description="Amine oxidase" evidence="7">
    <location>
        <begin position="10"/>
        <end position="121"/>
    </location>
</feature>
<evidence type="ECO:0000313" key="8">
    <source>
        <dbReference type="EMBL" id="MFC3088605.1"/>
    </source>
</evidence>
<sequence length="406" mass="43823">MKVLVAGAGLAGLNAAWELQKAGHEVELFESNTRVGGRCWSERLPNGEVFEHGGEFIGVTDHTIRRLCAEFGLPIVGLGISFDRRWQVDGTIMSEEELAGHVADLSAAAERLCKARGYRVSLREVAREAYGPDYASLPYCQKLFATTTCDPDQVNGIAIARMFQGHDGGYVEHRGRVMAGNDAVAREIHRRIGDVVRFDTQITEVRQASGRVTMRAATGEEFAGDAAVIAVPLPKLQRLIGTLDLPAPMRKAIEGRVMGAAAKLNTMVSGKAPPRGIQAPNAPWWSWSTANNAGDAARGSLTSYAGGRATMASLKLDEGPAYWLEQTRAYRTDLEVSDTCVLTDWGSDPHTEGAYSMPGLDWEPEQDRVFDQKAGAIAFAGEHTHFASLNGALDSGARAAKLLTLI</sequence>
<dbReference type="PANTHER" id="PTHR10742">
    <property type="entry name" value="FLAVIN MONOAMINE OXIDASE"/>
    <property type="match status" value="1"/>
</dbReference>
<comment type="similarity">
    <text evidence="2">Belongs to the tryptophan 2-monooxygenase family.</text>
</comment>
<organism evidence="8 9">
    <name type="scientific">Tabrizicola soli</name>
    <dbReference type="NCBI Taxonomy" id="2185115"/>
    <lineage>
        <taxon>Bacteria</taxon>
        <taxon>Pseudomonadati</taxon>
        <taxon>Pseudomonadota</taxon>
        <taxon>Alphaproteobacteria</taxon>
        <taxon>Rhodobacterales</taxon>
        <taxon>Paracoccaceae</taxon>
        <taxon>Tabrizicola</taxon>
    </lineage>
</organism>
<dbReference type="SUPFAM" id="SSF51905">
    <property type="entry name" value="FAD/NAD(P)-binding domain"/>
    <property type="match status" value="1"/>
</dbReference>
<dbReference type="InterPro" id="IPR002937">
    <property type="entry name" value="Amino_oxidase"/>
</dbReference>
<gene>
    <name evidence="8" type="ORF">ACFOD6_21405</name>
</gene>
<comment type="pathway">
    <text evidence="1">Plant hormone metabolism; auxin biosynthesis.</text>
</comment>
<evidence type="ECO:0000256" key="2">
    <source>
        <dbReference type="ARBA" id="ARBA00005833"/>
    </source>
</evidence>
<evidence type="ECO:0000259" key="7">
    <source>
        <dbReference type="Pfam" id="PF01593"/>
    </source>
</evidence>
<dbReference type="PANTHER" id="PTHR10742:SF410">
    <property type="entry name" value="LYSINE-SPECIFIC HISTONE DEMETHYLASE 2"/>
    <property type="match status" value="1"/>
</dbReference>
<dbReference type="Proteomes" id="UP001595445">
    <property type="component" value="Unassembled WGS sequence"/>
</dbReference>
<feature type="domain" description="Amine oxidase" evidence="7">
    <location>
        <begin position="175"/>
        <end position="402"/>
    </location>
</feature>
<evidence type="ECO:0000313" key="9">
    <source>
        <dbReference type="Proteomes" id="UP001595445"/>
    </source>
</evidence>